<comment type="caution">
    <text evidence="2">The sequence shown here is derived from an EMBL/GenBank/DDBJ whole genome shotgun (WGS) entry which is preliminary data.</text>
</comment>
<name>A0A930VPE9_9ACTN</name>
<keyword evidence="3" id="KW-1185">Reference proteome</keyword>
<feature type="region of interest" description="Disordered" evidence="1">
    <location>
        <begin position="28"/>
        <end position="55"/>
    </location>
</feature>
<accession>A0A930VPE9</accession>
<dbReference type="Proteomes" id="UP000660668">
    <property type="component" value="Unassembled WGS sequence"/>
</dbReference>
<dbReference type="EMBL" id="JADKPO010000014">
    <property type="protein sequence ID" value="MBF4768470.1"/>
    <property type="molecule type" value="Genomic_DNA"/>
</dbReference>
<sequence length="164" mass="16942">MRLTTKPAALVAVVLLVLTVLTGCGGDSSRDSSAADGAGQSGQGPGDGPPTNGSVEDFCATFVDMIQQASQSGGAISDAEAIRLAKQTAAKLAEIGTPEDIPADARQAFELAIERIQSIPDDATRQQMNEIADDFTAEQQKNLDSLTTYVTNKCISLPSGLPSS</sequence>
<dbReference type="AlphaFoldDB" id="A0A930VPE9"/>
<organism evidence="2 3">
    <name type="scientific">Nocardioides agariphilus</name>
    <dbReference type="NCBI Taxonomy" id="433664"/>
    <lineage>
        <taxon>Bacteria</taxon>
        <taxon>Bacillati</taxon>
        <taxon>Actinomycetota</taxon>
        <taxon>Actinomycetes</taxon>
        <taxon>Propionibacteriales</taxon>
        <taxon>Nocardioidaceae</taxon>
        <taxon>Nocardioides</taxon>
    </lineage>
</organism>
<reference evidence="2" key="1">
    <citation type="submission" date="2020-11" db="EMBL/GenBank/DDBJ databases">
        <title>Nocardioides cynanchi sp. nov., isolated from soil of rhizosphere of Cynanchum wilfordii.</title>
        <authorList>
            <person name="Lee J.-S."/>
            <person name="Suh M.K."/>
            <person name="Kim J.-S."/>
        </authorList>
    </citation>
    <scope>NUCLEOTIDE SEQUENCE</scope>
    <source>
        <strain evidence="2">KCTC 19276</strain>
    </source>
</reference>
<protein>
    <recommendedName>
        <fullName evidence="4">Lipoprotein</fullName>
    </recommendedName>
</protein>
<gene>
    <name evidence="2" type="ORF">ISU10_11905</name>
</gene>
<dbReference type="PROSITE" id="PS51257">
    <property type="entry name" value="PROKAR_LIPOPROTEIN"/>
    <property type="match status" value="1"/>
</dbReference>
<evidence type="ECO:0000256" key="1">
    <source>
        <dbReference type="SAM" id="MobiDB-lite"/>
    </source>
</evidence>
<evidence type="ECO:0000313" key="3">
    <source>
        <dbReference type="Proteomes" id="UP000660668"/>
    </source>
</evidence>
<dbReference type="RefSeq" id="WP_194696618.1">
    <property type="nucleotide sequence ID" value="NZ_JADKPO010000014.1"/>
</dbReference>
<proteinExistence type="predicted"/>
<evidence type="ECO:0000313" key="2">
    <source>
        <dbReference type="EMBL" id="MBF4768470.1"/>
    </source>
</evidence>
<evidence type="ECO:0008006" key="4">
    <source>
        <dbReference type="Google" id="ProtNLM"/>
    </source>
</evidence>